<dbReference type="InterPro" id="IPR000917">
    <property type="entry name" value="Sulfatase_N"/>
</dbReference>
<evidence type="ECO:0000256" key="3">
    <source>
        <dbReference type="ARBA" id="ARBA00022723"/>
    </source>
</evidence>
<dbReference type="Pfam" id="PF00884">
    <property type="entry name" value="Sulfatase"/>
    <property type="match status" value="1"/>
</dbReference>
<dbReference type="PATRIC" id="fig|1263870.3.peg.364"/>
<evidence type="ECO:0000256" key="6">
    <source>
        <dbReference type="ARBA" id="ARBA00022837"/>
    </source>
</evidence>
<dbReference type="AlphaFoldDB" id="M5UQI0"/>
<protein>
    <submittedName>
        <fullName evidence="9">Arylsulfatase A</fullName>
    </submittedName>
</protein>
<evidence type="ECO:0000256" key="4">
    <source>
        <dbReference type="ARBA" id="ARBA00022729"/>
    </source>
</evidence>
<feature type="region of interest" description="Disordered" evidence="7">
    <location>
        <begin position="437"/>
        <end position="493"/>
    </location>
</feature>
<accession>M5UQI0</accession>
<dbReference type="Gene3D" id="3.40.720.10">
    <property type="entry name" value="Alkaline Phosphatase, subunit A"/>
    <property type="match status" value="1"/>
</dbReference>
<dbReference type="GO" id="GO:0004065">
    <property type="term" value="F:arylsulfatase activity"/>
    <property type="evidence" value="ECO:0007669"/>
    <property type="project" value="TreeGrafter"/>
</dbReference>
<keyword evidence="10" id="KW-1185">Reference proteome</keyword>
<reference evidence="9 10" key="1">
    <citation type="journal article" date="2013" name="Mar. Genomics">
        <title>Expression of sulfatases in Rhodopirellula baltica and the diversity of sulfatases in the genus Rhodopirellula.</title>
        <authorList>
            <person name="Wegner C.E."/>
            <person name="Richter-Heitmann T."/>
            <person name="Klindworth A."/>
            <person name="Klockow C."/>
            <person name="Richter M."/>
            <person name="Achstetter T."/>
            <person name="Glockner F.O."/>
            <person name="Harder J."/>
        </authorList>
    </citation>
    <scope>NUCLEOTIDE SEQUENCE [LARGE SCALE GENOMIC DNA]</scope>
    <source>
        <strain evidence="9 10">SM41</strain>
    </source>
</reference>
<evidence type="ECO:0000313" key="10">
    <source>
        <dbReference type="Proteomes" id="UP000011885"/>
    </source>
</evidence>
<evidence type="ECO:0000256" key="7">
    <source>
        <dbReference type="SAM" id="MobiDB-lite"/>
    </source>
</evidence>
<name>M5UQI0_9BACT</name>
<evidence type="ECO:0000313" key="9">
    <source>
        <dbReference type="EMBL" id="EMI58228.1"/>
    </source>
</evidence>
<evidence type="ECO:0000256" key="5">
    <source>
        <dbReference type="ARBA" id="ARBA00022801"/>
    </source>
</evidence>
<organism evidence="9 10">
    <name type="scientific">Rhodopirellula sallentina SM41</name>
    <dbReference type="NCBI Taxonomy" id="1263870"/>
    <lineage>
        <taxon>Bacteria</taxon>
        <taxon>Pseudomonadati</taxon>
        <taxon>Planctomycetota</taxon>
        <taxon>Planctomycetia</taxon>
        <taxon>Pirellulales</taxon>
        <taxon>Pirellulaceae</taxon>
        <taxon>Rhodopirellula</taxon>
    </lineage>
</organism>
<comment type="similarity">
    <text evidence="2">Belongs to the sulfatase family.</text>
</comment>
<evidence type="ECO:0000259" key="8">
    <source>
        <dbReference type="Pfam" id="PF00884"/>
    </source>
</evidence>
<sequence length="493" mass="54247">MYATAMAAERPNIVYINADDLGVMDVGFNNSIYKTPNIDKLRDEGMLFTRAYAPAANCAPSRACVMSGQYGPRHGVYTVSNSDRGLARHRKLIPIENTKHLDPKVLTIAGALRQEGYKTIHLGKWHLGEDPTQQGFDINVGGSTSGGPPRGYYLPVKQGPLEVFNDQYPKKTHTADVLADQAVKFINANKNGDDPLFIHMAYYLIHTPFVPVKGMVDKYADRGKKKATYASMIEKMDESIGKLMKGLDDAGLHANTLVLFTSDNGAHSDVSPQKPHRSGKGSYFEGGIRVPVVVRWPGRVEAGSTCDAPVCGIDFFPTFLEAAASPVPTGKVLDGISLVSLLTQSGSIQARALFWHFPIYLQAYAGEADDSHDPCFRTRPGTAMRQGKWKFHEYFEDGRLELYDLDSDPSERTNVAKQFPEKTQELHRMMTAWRSDLGAPVPTKLNPKYDPDGMGGSKQKEQEEVGQVPTGHLGMKQSGRNRSVGKVASPKNE</sequence>
<dbReference type="Gene3D" id="3.30.1120.10">
    <property type="match status" value="1"/>
</dbReference>
<comment type="caution">
    <text evidence="9">The sequence shown here is derived from an EMBL/GenBank/DDBJ whole genome shotgun (WGS) entry which is preliminary data.</text>
</comment>
<dbReference type="PANTHER" id="PTHR42693">
    <property type="entry name" value="ARYLSULFATASE FAMILY MEMBER"/>
    <property type="match status" value="1"/>
</dbReference>
<gene>
    <name evidence="9" type="ORF">RSSM_00331</name>
</gene>
<dbReference type="Proteomes" id="UP000011885">
    <property type="component" value="Unassembled WGS sequence"/>
</dbReference>
<dbReference type="PANTHER" id="PTHR42693:SF42">
    <property type="entry name" value="ARYLSULFATASE G"/>
    <property type="match status" value="1"/>
</dbReference>
<dbReference type="GO" id="GO:0046872">
    <property type="term" value="F:metal ion binding"/>
    <property type="evidence" value="ECO:0007669"/>
    <property type="project" value="UniProtKB-KW"/>
</dbReference>
<proteinExistence type="inferred from homology"/>
<evidence type="ECO:0000256" key="2">
    <source>
        <dbReference type="ARBA" id="ARBA00008779"/>
    </source>
</evidence>
<keyword evidence="3" id="KW-0479">Metal-binding</keyword>
<comment type="cofactor">
    <cofactor evidence="1">
        <name>Ca(2+)</name>
        <dbReference type="ChEBI" id="CHEBI:29108"/>
    </cofactor>
</comment>
<feature type="domain" description="Sulfatase N-terminal" evidence="8">
    <location>
        <begin position="11"/>
        <end position="323"/>
    </location>
</feature>
<evidence type="ECO:0000256" key="1">
    <source>
        <dbReference type="ARBA" id="ARBA00001913"/>
    </source>
</evidence>
<dbReference type="EMBL" id="ANOH01000031">
    <property type="protein sequence ID" value="EMI58228.1"/>
    <property type="molecule type" value="Genomic_DNA"/>
</dbReference>
<dbReference type="InterPro" id="IPR017850">
    <property type="entry name" value="Alkaline_phosphatase_core_sf"/>
</dbReference>
<dbReference type="InterPro" id="IPR050738">
    <property type="entry name" value="Sulfatase"/>
</dbReference>
<dbReference type="CDD" id="cd16144">
    <property type="entry name" value="ARS_like"/>
    <property type="match status" value="1"/>
</dbReference>
<keyword evidence="4" id="KW-0732">Signal</keyword>
<dbReference type="SUPFAM" id="SSF53649">
    <property type="entry name" value="Alkaline phosphatase-like"/>
    <property type="match status" value="1"/>
</dbReference>
<keyword evidence="6" id="KW-0106">Calcium</keyword>
<keyword evidence="5" id="KW-0378">Hydrolase</keyword>